<dbReference type="SUPFAM" id="SSF57959">
    <property type="entry name" value="Leucine zipper domain"/>
    <property type="match status" value="1"/>
</dbReference>
<dbReference type="Proteomes" id="UP001150062">
    <property type="component" value="Unassembled WGS sequence"/>
</dbReference>
<dbReference type="SMART" id="SM00338">
    <property type="entry name" value="BRLZ"/>
    <property type="match status" value="1"/>
</dbReference>
<protein>
    <submittedName>
        <fullName evidence="3">Cyclic amp response element-binding protein a</fullName>
    </submittedName>
</protein>
<reference evidence="3" key="1">
    <citation type="submission" date="2022-08" db="EMBL/GenBank/DDBJ databases">
        <title>Novel sulfate-reducing endosymbionts in the free-living metamonad Anaeramoeba.</title>
        <authorList>
            <person name="Jerlstrom-Hultqvist J."/>
            <person name="Cepicka I."/>
            <person name="Gallot-Lavallee L."/>
            <person name="Salas-Leiva D."/>
            <person name="Curtis B.A."/>
            <person name="Zahonova K."/>
            <person name="Pipaliya S."/>
            <person name="Dacks J."/>
            <person name="Roger A.J."/>
        </authorList>
    </citation>
    <scope>NUCLEOTIDE SEQUENCE</scope>
    <source>
        <strain evidence="3">Schooner1</strain>
    </source>
</reference>
<dbReference type="EMBL" id="JAOAOG010000294">
    <property type="protein sequence ID" value="KAJ6232164.1"/>
    <property type="molecule type" value="Genomic_DNA"/>
</dbReference>
<dbReference type="Pfam" id="PF00170">
    <property type="entry name" value="bZIP_1"/>
    <property type="match status" value="1"/>
</dbReference>
<keyword evidence="4" id="KW-1185">Reference proteome</keyword>
<dbReference type="InterPro" id="IPR046347">
    <property type="entry name" value="bZIP_sf"/>
</dbReference>
<comment type="caution">
    <text evidence="3">The sequence shown here is derived from an EMBL/GenBank/DDBJ whole genome shotgun (WGS) entry which is preliminary data.</text>
</comment>
<evidence type="ECO:0000256" key="1">
    <source>
        <dbReference type="SAM" id="Coils"/>
    </source>
</evidence>
<evidence type="ECO:0000313" key="3">
    <source>
        <dbReference type="EMBL" id="KAJ6232164.1"/>
    </source>
</evidence>
<dbReference type="Gene3D" id="1.20.5.170">
    <property type="match status" value="1"/>
</dbReference>
<accession>A0ABQ8XI32</accession>
<name>A0ABQ8XI32_9EUKA</name>
<dbReference type="InterPro" id="IPR004827">
    <property type="entry name" value="bZIP"/>
</dbReference>
<evidence type="ECO:0000259" key="2">
    <source>
        <dbReference type="PROSITE" id="PS50217"/>
    </source>
</evidence>
<proteinExistence type="predicted"/>
<feature type="coiled-coil region" evidence="1">
    <location>
        <begin position="197"/>
        <end position="245"/>
    </location>
</feature>
<gene>
    <name evidence="3" type="ORF">M0813_05082</name>
</gene>
<dbReference type="PROSITE" id="PS50217">
    <property type="entry name" value="BZIP"/>
    <property type="match status" value="1"/>
</dbReference>
<organism evidence="3 4">
    <name type="scientific">Anaeramoeba flamelloides</name>
    <dbReference type="NCBI Taxonomy" id="1746091"/>
    <lineage>
        <taxon>Eukaryota</taxon>
        <taxon>Metamonada</taxon>
        <taxon>Anaeramoebidae</taxon>
        <taxon>Anaeramoeba</taxon>
    </lineage>
</organism>
<feature type="domain" description="BZIP" evidence="2">
    <location>
        <begin position="179"/>
        <end position="242"/>
    </location>
</feature>
<sequence>MNEQEQAQAQDQLDSNLILPYSELDTGFKWDYTSFESEEKDTQASGLNSFSNTITCTNQLQFERLHPFPEANMINFPQTIPSNNNVFEAQQKKRQRKRAIQETQETLPKELECPKEIKTAKKPEIKKKQTNEQAQKNQTELKKRTKKVDWLNLGVNLSEKEKTLLKRLSGKKNRELSQSDRLEWKRLRDRISARHSRQKKKAYLTNLESKVSKLQKEKSETDQKLSRLELENKSLLDEINKLKQIVQIRLQNCSNQNNLTQPQIINEPPNKQRTLLNSNKKAMIGWMN</sequence>
<keyword evidence="1" id="KW-0175">Coiled coil</keyword>
<evidence type="ECO:0000313" key="4">
    <source>
        <dbReference type="Proteomes" id="UP001150062"/>
    </source>
</evidence>